<dbReference type="Proteomes" id="UP000192746">
    <property type="component" value="Unassembled WGS sequence"/>
</dbReference>
<proteinExistence type="predicted"/>
<gene>
    <name evidence="1" type="ORF">IIF7_11228</name>
</gene>
<sequence>MGAIKCKTGYQKQLIDAYYTCFSNVDAYMLVNGIKKRPKRGEGAYMSYANTTRWAKQNNPKYVQYVESKMEKKYSKMRDKLVSQLEDVSVTYFKLMNLAMADELTEEDKAKFNRLKQIITTRDLNQSVDTIAKLTGSYESQKVEVSNTFKVSFGGAAKLEETTKDVIDVTEKKDEDSDDF</sequence>
<comment type="caution">
    <text evidence="1">The sequence shown here is derived from an EMBL/GenBank/DDBJ whole genome shotgun (WGS) entry which is preliminary data.</text>
</comment>
<evidence type="ECO:0000313" key="2">
    <source>
        <dbReference type="Proteomes" id="UP000192746"/>
    </source>
</evidence>
<dbReference type="EMBL" id="ARYN01000009">
    <property type="protein sequence ID" value="ORL45390.1"/>
    <property type="molecule type" value="Genomic_DNA"/>
</dbReference>
<reference evidence="1 2" key="1">
    <citation type="submission" date="2013-04" db="EMBL/GenBank/DDBJ databases">
        <title>Zunongwangia sp. 22II14-10F7 Genome Sequencing.</title>
        <authorList>
            <person name="Lai Q."/>
            <person name="Shao Z."/>
        </authorList>
    </citation>
    <scope>NUCLEOTIDE SEQUENCE [LARGE SCALE GENOMIC DNA]</scope>
    <source>
        <strain evidence="1 2">22II14-10F7</strain>
    </source>
</reference>
<accession>A0A1Y1T2Y6</accession>
<dbReference type="RefSeq" id="WP_084841785.1">
    <property type="nucleotide sequence ID" value="NZ_ARYN01000009.1"/>
</dbReference>
<name>A0A1Y1T2Y6_9FLAO</name>
<organism evidence="1 2">
    <name type="scientific">Zunongwangia atlantica 22II14-10F7</name>
    <dbReference type="NCBI Taxonomy" id="1185767"/>
    <lineage>
        <taxon>Bacteria</taxon>
        <taxon>Pseudomonadati</taxon>
        <taxon>Bacteroidota</taxon>
        <taxon>Flavobacteriia</taxon>
        <taxon>Flavobacteriales</taxon>
        <taxon>Flavobacteriaceae</taxon>
        <taxon>Zunongwangia</taxon>
    </lineage>
</organism>
<evidence type="ECO:0000313" key="1">
    <source>
        <dbReference type="EMBL" id="ORL45390.1"/>
    </source>
</evidence>
<dbReference type="AlphaFoldDB" id="A0A1Y1T2Y6"/>
<keyword evidence="2" id="KW-1185">Reference proteome</keyword>
<protein>
    <submittedName>
        <fullName evidence="1">Uncharacterized protein</fullName>
    </submittedName>
</protein>
<dbReference type="STRING" id="1185767.IIF7_11228"/>